<keyword evidence="1" id="KW-0472">Membrane</keyword>
<feature type="transmembrane region" description="Helical" evidence="1">
    <location>
        <begin position="7"/>
        <end position="29"/>
    </location>
</feature>
<evidence type="ECO:0000256" key="1">
    <source>
        <dbReference type="SAM" id="Phobius"/>
    </source>
</evidence>
<comment type="caution">
    <text evidence="2">The sequence shown here is derived from an EMBL/GenBank/DDBJ whole genome shotgun (WGS) entry which is preliminary data.</text>
</comment>
<organism evidence="2 3">
    <name type="scientific">Hamiltosporidium tvaerminnensis</name>
    <dbReference type="NCBI Taxonomy" id="1176355"/>
    <lineage>
        <taxon>Eukaryota</taxon>
        <taxon>Fungi</taxon>
        <taxon>Fungi incertae sedis</taxon>
        <taxon>Microsporidia</taxon>
        <taxon>Dubosqiidae</taxon>
        <taxon>Hamiltosporidium</taxon>
    </lineage>
</organism>
<dbReference type="Proteomes" id="UP000292362">
    <property type="component" value="Unassembled WGS sequence"/>
</dbReference>
<keyword evidence="1" id="KW-1133">Transmembrane helix</keyword>
<proteinExistence type="predicted"/>
<evidence type="ECO:0000313" key="2">
    <source>
        <dbReference type="EMBL" id="TBU03237.1"/>
    </source>
</evidence>
<name>A0A4Q9L6J0_9MICR</name>
<dbReference type="VEuPathDB" id="MicrosporidiaDB:CWI37_0329p0030"/>
<keyword evidence="1" id="KW-0812">Transmembrane</keyword>
<dbReference type="EMBL" id="PITJ01000329">
    <property type="protein sequence ID" value="TBU03237.1"/>
    <property type="molecule type" value="Genomic_DNA"/>
</dbReference>
<gene>
    <name evidence="2" type="ORF">CWI37_0329p0030</name>
</gene>
<evidence type="ECO:0000313" key="3">
    <source>
        <dbReference type="Proteomes" id="UP000292362"/>
    </source>
</evidence>
<sequence length="494" mass="57719">MNKKKKQVIFVIGGSILIFLILGLVMAILNANRLCKNLQKDFIEFENSEVGAQVLKTCQGSDKISLGFAVLENSKKILFPLGVCFKNYKAVNETIRILFEKLYKCLTKEEENNVRKLSADTSLIFIPWVFEMESLKEFCKKYKPNLFQQIGLFFLKNKNLLLFIPKYVESFDQAFQKKPISFGSLEQYIFEKTVKFKIKSIEGTFPCPGSSSQDMSAGTDIDFRSDRKLDWLLFFMYKSYKNNPEEIFKEILNLLGENVLSWFSGNIVRLVYFFTVKEVSNPEIEDFISKLKDKTENDCVRIVKEYNQSKNFKCLYRLGKLISDFAIEILWESFLNDENDVSIHLNNSNAFFEWIRNKYYGEFPRCENEDNLYGPSAELMMKVKKLIEEYEDILKYVDKPLKTALKDYKERENMSAITRETNIEVAVSFLRKTLLDGFLTSEKQNMRALKFFVKIFGLILHVYSDAVHTIDFIEDFAFKLILPNLEILRSVISK</sequence>
<protein>
    <submittedName>
        <fullName evidence="2">Uncharacterized protein</fullName>
    </submittedName>
</protein>
<accession>A0A4Q9L6J0</accession>
<reference evidence="2 3" key="1">
    <citation type="submission" date="2017-12" db="EMBL/GenBank/DDBJ databases">
        <authorList>
            <person name="Pombert J.-F."/>
            <person name="Haag K.L."/>
            <person name="Ebert D."/>
        </authorList>
    </citation>
    <scope>NUCLEOTIDE SEQUENCE [LARGE SCALE GENOMIC DNA]</scope>
    <source>
        <strain evidence="2">FI-OER-3-3</strain>
    </source>
</reference>
<dbReference type="AlphaFoldDB" id="A0A4Q9L6J0"/>